<proteinExistence type="predicted"/>
<dbReference type="OrthoDB" id="109010at2759"/>
<accession>A0A8T1VMY2</accession>
<dbReference type="InterPro" id="IPR002110">
    <property type="entry name" value="Ankyrin_rpt"/>
</dbReference>
<dbReference type="PANTHER" id="PTHR46586:SF3">
    <property type="entry name" value="ANKYRIN REPEAT-CONTAINING PROTEIN"/>
    <property type="match status" value="1"/>
</dbReference>
<dbReference type="Proteomes" id="UP000693981">
    <property type="component" value="Unassembled WGS sequence"/>
</dbReference>
<dbReference type="AlphaFoldDB" id="A0A8T1VMY2"/>
<keyword evidence="3" id="KW-1185">Reference proteome</keyword>
<evidence type="ECO:0000313" key="3">
    <source>
        <dbReference type="Proteomes" id="UP000693981"/>
    </source>
</evidence>
<protein>
    <recommendedName>
        <fullName evidence="4">Ankyrin repeat-containing domain</fullName>
    </recommendedName>
</protein>
<dbReference type="PANTHER" id="PTHR46586">
    <property type="entry name" value="ANKYRIN REPEAT-CONTAINING PROTEIN"/>
    <property type="match status" value="1"/>
</dbReference>
<dbReference type="Pfam" id="PF12796">
    <property type="entry name" value="Ank_2"/>
    <property type="match status" value="1"/>
</dbReference>
<organism evidence="2 3">
    <name type="scientific">Phytophthora boehmeriae</name>
    <dbReference type="NCBI Taxonomy" id="109152"/>
    <lineage>
        <taxon>Eukaryota</taxon>
        <taxon>Sar</taxon>
        <taxon>Stramenopiles</taxon>
        <taxon>Oomycota</taxon>
        <taxon>Peronosporomycetes</taxon>
        <taxon>Peronosporales</taxon>
        <taxon>Peronosporaceae</taxon>
        <taxon>Phytophthora</taxon>
    </lineage>
</organism>
<dbReference type="InterPro" id="IPR052050">
    <property type="entry name" value="SecEffector_AnkRepeat"/>
</dbReference>
<evidence type="ECO:0008006" key="4">
    <source>
        <dbReference type="Google" id="ProtNLM"/>
    </source>
</evidence>
<sequence length="329" mass="36603">MTILPSRRAAAAAVAPSDARSSTSSTSAQEELAILTAARVVCRERLPVGGDVLTHVEKLIDGYLDTFSIRISLHTACFDGVSVRALEYLYARSSLNVRTLAAHHAAAAGHLHVIRWFVENHRSYFSNLRDGCLSPIDRAAQFGHLDAVIWLYTNVDEGCSSSTLDLAAQCGQVEVLRWLHKNTSEVCSGAAMVDAAAHNKVGTVKWLYRHGYHENAHAAILSAAEHGHVPVVKWLCKQGRNDDALRCGQLDVVKWLCKRMIQLELDGESYNCRVALQLATSQSHGHVVAWLAKMLVRQTLRHDEQRRRRRAKRTRGESSTERNTRARLE</sequence>
<comment type="caution">
    <text evidence="2">The sequence shown here is derived from an EMBL/GenBank/DDBJ whole genome shotgun (WGS) entry which is preliminary data.</text>
</comment>
<evidence type="ECO:0000256" key="1">
    <source>
        <dbReference type="SAM" id="MobiDB-lite"/>
    </source>
</evidence>
<name>A0A8T1VMY2_9STRA</name>
<evidence type="ECO:0000313" key="2">
    <source>
        <dbReference type="EMBL" id="KAG7381519.1"/>
    </source>
</evidence>
<dbReference type="Pfam" id="PF13637">
    <property type="entry name" value="Ank_4"/>
    <property type="match status" value="1"/>
</dbReference>
<dbReference type="EMBL" id="JAGDFL010000777">
    <property type="protein sequence ID" value="KAG7381519.1"/>
    <property type="molecule type" value="Genomic_DNA"/>
</dbReference>
<reference evidence="2" key="1">
    <citation type="submission" date="2021-02" db="EMBL/GenBank/DDBJ databases">
        <authorList>
            <person name="Palmer J.M."/>
        </authorList>
    </citation>
    <scope>NUCLEOTIDE SEQUENCE</scope>
    <source>
        <strain evidence="2">SCRP23</strain>
    </source>
</reference>
<feature type="region of interest" description="Disordered" evidence="1">
    <location>
        <begin position="302"/>
        <end position="329"/>
    </location>
</feature>
<gene>
    <name evidence="2" type="ORF">PHYBOEH_010880</name>
</gene>
<feature type="compositionally biased region" description="Basic and acidic residues" evidence="1">
    <location>
        <begin position="314"/>
        <end position="329"/>
    </location>
</feature>